<comment type="caution">
    <text evidence="1">The sequence shown here is derived from an EMBL/GenBank/DDBJ whole genome shotgun (WGS) entry which is preliminary data.</text>
</comment>
<protein>
    <submittedName>
        <fullName evidence="1">Uncharacterized protein</fullName>
    </submittedName>
</protein>
<dbReference type="RefSeq" id="WP_069482345.1">
    <property type="nucleotide sequence ID" value="NZ_KV766182.1"/>
</dbReference>
<dbReference type="InterPro" id="IPR014959">
    <property type="entry name" value="DUF1827"/>
</dbReference>
<organism evidence="1 2">
    <name type="scientific">Lysinibacillus fusiformis</name>
    <dbReference type="NCBI Taxonomy" id="28031"/>
    <lineage>
        <taxon>Bacteria</taxon>
        <taxon>Bacillati</taxon>
        <taxon>Bacillota</taxon>
        <taxon>Bacilli</taxon>
        <taxon>Bacillales</taxon>
        <taxon>Bacillaceae</taxon>
        <taxon>Lysinibacillus</taxon>
    </lineage>
</organism>
<reference evidence="1 2" key="1">
    <citation type="submission" date="2016-09" db="EMBL/GenBank/DDBJ databases">
        <title>Draft genome sequence of the soil isolate, Lysinibacillus fusiformis M5, a potential hypoxanthine producer.</title>
        <authorList>
            <person name="Gallegos-Monterrosa R."/>
            <person name="Maroti G."/>
            <person name="Balint B."/>
            <person name="Kovacs A.T."/>
        </authorList>
    </citation>
    <scope>NUCLEOTIDE SEQUENCE [LARGE SCALE GENOMIC DNA]</scope>
    <source>
        <strain evidence="1 2">M5</strain>
    </source>
</reference>
<dbReference type="AlphaFoldDB" id="A0A1E4RAH8"/>
<proteinExistence type="predicted"/>
<dbReference type="Gene3D" id="3.40.1720.10">
    <property type="entry name" value="Streptococcus thermophilus LMG 18311 protein like"/>
    <property type="match status" value="1"/>
</dbReference>
<gene>
    <name evidence="1" type="ORF">BG258_16895</name>
</gene>
<evidence type="ECO:0000313" key="2">
    <source>
        <dbReference type="Proteomes" id="UP000094784"/>
    </source>
</evidence>
<dbReference type="InterPro" id="IPR038226">
    <property type="entry name" value="LMG18311-like_sf"/>
</dbReference>
<dbReference type="Pfam" id="PF08860">
    <property type="entry name" value="DUF1827"/>
    <property type="match status" value="1"/>
</dbReference>
<accession>A0A1E4RAH8</accession>
<name>A0A1E4RAH8_9BACI</name>
<evidence type="ECO:0000313" key="1">
    <source>
        <dbReference type="EMBL" id="ODV57474.1"/>
    </source>
</evidence>
<sequence length="111" mass="12965">MALVNFKSTLSNKRNFQEITKGRPDLVEKISNAFFDDVIVRIYEHKGTVIIHSESEKSGHASVSNPYRDIQEWEIEYAIDHFLKEENVNRYLDRNSGVMHLNSKVNNQIKK</sequence>
<dbReference type="EMBL" id="MECQ01000001">
    <property type="protein sequence ID" value="ODV57474.1"/>
    <property type="molecule type" value="Genomic_DNA"/>
</dbReference>
<dbReference type="OrthoDB" id="2739657at2"/>
<dbReference type="Proteomes" id="UP000094784">
    <property type="component" value="Unassembled WGS sequence"/>
</dbReference>